<feature type="domain" description="Response regulatory" evidence="7">
    <location>
        <begin position="2"/>
        <end position="118"/>
    </location>
</feature>
<keyword evidence="2" id="KW-0805">Transcription regulation</keyword>
<proteinExistence type="predicted"/>
<accession>A0A1M4X6V1</accession>
<dbReference type="CDD" id="cd17535">
    <property type="entry name" value="REC_NarL-like"/>
    <property type="match status" value="1"/>
</dbReference>
<dbReference type="GO" id="GO:0006355">
    <property type="term" value="P:regulation of DNA-templated transcription"/>
    <property type="evidence" value="ECO:0007669"/>
    <property type="project" value="InterPro"/>
</dbReference>
<dbReference type="SMART" id="SM00421">
    <property type="entry name" value="HTH_LUXR"/>
    <property type="match status" value="1"/>
</dbReference>
<dbReference type="PANTHER" id="PTHR43214:SF41">
    <property type="entry name" value="NITRATE_NITRITE RESPONSE REGULATOR PROTEIN NARP"/>
    <property type="match status" value="1"/>
</dbReference>
<keyword evidence="1 5" id="KW-0597">Phosphoprotein</keyword>
<keyword evidence="9" id="KW-1185">Reference proteome</keyword>
<dbReference type="InterPro" id="IPR016032">
    <property type="entry name" value="Sig_transdc_resp-reg_C-effctor"/>
</dbReference>
<reference evidence="8 9" key="1">
    <citation type="submission" date="2016-11" db="EMBL/GenBank/DDBJ databases">
        <authorList>
            <person name="Jaros S."/>
            <person name="Januszkiewicz K."/>
            <person name="Wedrychowicz H."/>
        </authorList>
    </citation>
    <scope>NUCLEOTIDE SEQUENCE [LARGE SCALE GENOMIC DNA]</scope>
    <source>
        <strain evidence="8 9">DSM 18119</strain>
    </source>
</reference>
<dbReference type="PANTHER" id="PTHR43214">
    <property type="entry name" value="TWO-COMPONENT RESPONSE REGULATOR"/>
    <property type="match status" value="1"/>
</dbReference>
<protein>
    <submittedName>
        <fullName evidence="8">Two component transcriptional regulator, LuxR family</fullName>
    </submittedName>
</protein>
<dbReference type="SMART" id="SM00448">
    <property type="entry name" value="REC"/>
    <property type="match status" value="1"/>
</dbReference>
<dbReference type="OrthoDB" id="1013073at2"/>
<dbReference type="Pfam" id="PF00196">
    <property type="entry name" value="GerE"/>
    <property type="match status" value="1"/>
</dbReference>
<dbReference type="EMBL" id="FQUU01000004">
    <property type="protein sequence ID" value="SHE89103.1"/>
    <property type="molecule type" value="Genomic_DNA"/>
</dbReference>
<dbReference type="STRING" id="1121884.SAMN02745131_01355"/>
<keyword evidence="3" id="KW-0238">DNA-binding</keyword>
<dbReference type="PROSITE" id="PS50043">
    <property type="entry name" value="HTH_LUXR_2"/>
    <property type="match status" value="1"/>
</dbReference>
<gene>
    <name evidence="8" type="ORF">SAMN02745131_01355</name>
</gene>
<feature type="domain" description="HTH luxR-type" evidence="6">
    <location>
        <begin position="139"/>
        <end position="204"/>
    </location>
</feature>
<evidence type="ECO:0000256" key="1">
    <source>
        <dbReference type="ARBA" id="ARBA00022553"/>
    </source>
</evidence>
<dbReference type="InterPro" id="IPR001789">
    <property type="entry name" value="Sig_transdc_resp-reg_receiver"/>
</dbReference>
<evidence type="ECO:0000259" key="6">
    <source>
        <dbReference type="PROSITE" id="PS50043"/>
    </source>
</evidence>
<dbReference type="PROSITE" id="PS00622">
    <property type="entry name" value="HTH_LUXR_1"/>
    <property type="match status" value="1"/>
</dbReference>
<feature type="modified residue" description="4-aspartylphosphate" evidence="5">
    <location>
        <position position="53"/>
    </location>
</feature>
<dbReference type="InterPro" id="IPR000792">
    <property type="entry name" value="Tscrpt_reg_LuxR_C"/>
</dbReference>
<dbReference type="AlphaFoldDB" id="A0A1M4X6V1"/>
<dbReference type="PROSITE" id="PS50110">
    <property type="entry name" value="RESPONSE_REGULATORY"/>
    <property type="match status" value="1"/>
</dbReference>
<evidence type="ECO:0000259" key="7">
    <source>
        <dbReference type="PROSITE" id="PS50110"/>
    </source>
</evidence>
<evidence type="ECO:0000313" key="9">
    <source>
        <dbReference type="Proteomes" id="UP000184048"/>
    </source>
</evidence>
<evidence type="ECO:0000313" key="8">
    <source>
        <dbReference type="EMBL" id="SHE89103.1"/>
    </source>
</evidence>
<sequence length="206" mass="23139">MRILIADDHSIVRRGLKDILRDEFPWAEITEVGDAAALMVKIIRESWDIVISDLSMPGRTVLDVLPEIRQQAPSLPVLILSIYPEEQYAIRALKAGASGYLNKDLAPDELINAVRHVLSGRKYITPSVAEKLADFDDRHKPAHEQLSNREFEVMKLLAAGKSVSEIGLLFHLSATTISTYRARILKKLHIKTNAEIIQYAIAHQLI</sequence>
<evidence type="ECO:0000256" key="2">
    <source>
        <dbReference type="ARBA" id="ARBA00023015"/>
    </source>
</evidence>
<dbReference type="Gene3D" id="3.40.50.2300">
    <property type="match status" value="1"/>
</dbReference>
<dbReference type="RefSeq" id="WP_072834568.1">
    <property type="nucleotide sequence ID" value="NZ_FQUU01000004.1"/>
</dbReference>
<dbReference type="PRINTS" id="PR00038">
    <property type="entry name" value="HTHLUXR"/>
</dbReference>
<dbReference type="InterPro" id="IPR039420">
    <property type="entry name" value="WalR-like"/>
</dbReference>
<dbReference type="GO" id="GO:0003677">
    <property type="term" value="F:DNA binding"/>
    <property type="evidence" value="ECO:0007669"/>
    <property type="project" value="UniProtKB-KW"/>
</dbReference>
<dbReference type="InterPro" id="IPR011006">
    <property type="entry name" value="CheY-like_superfamily"/>
</dbReference>
<dbReference type="GO" id="GO:0000160">
    <property type="term" value="P:phosphorelay signal transduction system"/>
    <property type="evidence" value="ECO:0007669"/>
    <property type="project" value="InterPro"/>
</dbReference>
<dbReference type="Proteomes" id="UP000184048">
    <property type="component" value="Unassembled WGS sequence"/>
</dbReference>
<name>A0A1M4X6V1_9BACT</name>
<dbReference type="InterPro" id="IPR058245">
    <property type="entry name" value="NreC/VraR/RcsB-like_REC"/>
</dbReference>
<dbReference type="Pfam" id="PF00072">
    <property type="entry name" value="Response_reg"/>
    <property type="match status" value="1"/>
</dbReference>
<organism evidence="8 9">
    <name type="scientific">Flavisolibacter ginsengisoli DSM 18119</name>
    <dbReference type="NCBI Taxonomy" id="1121884"/>
    <lineage>
        <taxon>Bacteria</taxon>
        <taxon>Pseudomonadati</taxon>
        <taxon>Bacteroidota</taxon>
        <taxon>Chitinophagia</taxon>
        <taxon>Chitinophagales</taxon>
        <taxon>Chitinophagaceae</taxon>
        <taxon>Flavisolibacter</taxon>
    </lineage>
</organism>
<dbReference type="CDD" id="cd06170">
    <property type="entry name" value="LuxR_C_like"/>
    <property type="match status" value="1"/>
</dbReference>
<evidence type="ECO:0000256" key="5">
    <source>
        <dbReference type="PROSITE-ProRule" id="PRU00169"/>
    </source>
</evidence>
<evidence type="ECO:0000256" key="4">
    <source>
        <dbReference type="ARBA" id="ARBA00023163"/>
    </source>
</evidence>
<dbReference type="SUPFAM" id="SSF46894">
    <property type="entry name" value="C-terminal effector domain of the bipartite response regulators"/>
    <property type="match status" value="1"/>
</dbReference>
<keyword evidence="4" id="KW-0804">Transcription</keyword>
<evidence type="ECO:0000256" key="3">
    <source>
        <dbReference type="ARBA" id="ARBA00023125"/>
    </source>
</evidence>
<dbReference type="SUPFAM" id="SSF52172">
    <property type="entry name" value="CheY-like"/>
    <property type="match status" value="1"/>
</dbReference>